<dbReference type="AlphaFoldDB" id="A0A517R3L5"/>
<evidence type="ECO:0000313" key="2">
    <source>
        <dbReference type="Proteomes" id="UP000317318"/>
    </source>
</evidence>
<evidence type="ECO:0008006" key="3">
    <source>
        <dbReference type="Google" id="ProtNLM"/>
    </source>
</evidence>
<reference evidence="1 2" key="1">
    <citation type="submission" date="2019-02" db="EMBL/GenBank/DDBJ databases">
        <title>Deep-cultivation of Planctomycetes and their phenomic and genomic characterization uncovers novel biology.</title>
        <authorList>
            <person name="Wiegand S."/>
            <person name="Jogler M."/>
            <person name="Boedeker C."/>
            <person name="Pinto D."/>
            <person name="Vollmers J."/>
            <person name="Rivas-Marin E."/>
            <person name="Kohn T."/>
            <person name="Peeters S.H."/>
            <person name="Heuer A."/>
            <person name="Rast P."/>
            <person name="Oberbeckmann S."/>
            <person name="Bunk B."/>
            <person name="Jeske O."/>
            <person name="Meyerdierks A."/>
            <person name="Storesund J.E."/>
            <person name="Kallscheuer N."/>
            <person name="Luecker S."/>
            <person name="Lage O.M."/>
            <person name="Pohl T."/>
            <person name="Merkel B.J."/>
            <person name="Hornburger P."/>
            <person name="Mueller R.-W."/>
            <person name="Bruemmer F."/>
            <person name="Labrenz M."/>
            <person name="Spormann A.M."/>
            <person name="Op den Camp H."/>
            <person name="Overmann J."/>
            <person name="Amann R."/>
            <person name="Jetten M.S.M."/>
            <person name="Mascher T."/>
            <person name="Medema M.H."/>
            <person name="Devos D.P."/>
            <person name="Kaster A.-K."/>
            <person name="Ovreas L."/>
            <person name="Rohde M."/>
            <person name="Galperin M.Y."/>
            <person name="Jogler C."/>
        </authorList>
    </citation>
    <scope>NUCLEOTIDE SEQUENCE [LARGE SCALE GENOMIC DNA]</scope>
    <source>
        <strain evidence="1 2">Pan189</strain>
    </source>
</reference>
<dbReference type="Proteomes" id="UP000317318">
    <property type="component" value="Chromosome"/>
</dbReference>
<dbReference type="EMBL" id="CP036268">
    <property type="protein sequence ID" value="QDT38464.1"/>
    <property type="molecule type" value="Genomic_DNA"/>
</dbReference>
<gene>
    <name evidence="1" type="ORF">Pan189_28580</name>
</gene>
<accession>A0A517R3L5</accession>
<name>A0A517R3L5_9PLAN</name>
<proteinExistence type="predicted"/>
<dbReference type="InterPro" id="IPR021889">
    <property type="entry name" value="DUF3500"/>
</dbReference>
<dbReference type="RefSeq" id="WP_145364568.1">
    <property type="nucleotide sequence ID" value="NZ_CP036268.1"/>
</dbReference>
<dbReference type="OrthoDB" id="240568at2"/>
<evidence type="ECO:0000313" key="1">
    <source>
        <dbReference type="EMBL" id="QDT38464.1"/>
    </source>
</evidence>
<dbReference type="PROSITE" id="PS51318">
    <property type="entry name" value="TAT"/>
    <property type="match status" value="1"/>
</dbReference>
<organism evidence="1 2">
    <name type="scientific">Stratiformator vulcanicus</name>
    <dbReference type="NCBI Taxonomy" id="2527980"/>
    <lineage>
        <taxon>Bacteria</taxon>
        <taxon>Pseudomonadati</taxon>
        <taxon>Planctomycetota</taxon>
        <taxon>Planctomycetia</taxon>
        <taxon>Planctomycetales</taxon>
        <taxon>Planctomycetaceae</taxon>
        <taxon>Stratiformator</taxon>
    </lineage>
</organism>
<dbReference type="Pfam" id="PF12006">
    <property type="entry name" value="DUF3500"/>
    <property type="match status" value="1"/>
</dbReference>
<protein>
    <recommendedName>
        <fullName evidence="3">DUF3500 domain-containing protein</fullName>
    </recommendedName>
</protein>
<sequence length="348" mass="38912">MNLPNLTHIDSELDRRHFLGATAAGAAMTLGAGSLGAAPTEVKANDAEAKPENLVADLYESLTPKQRESICFGWDQTDERSKDMPLRLHVSNNWRITRPGVISPFFTRDQQEMIEAIFFGLYDKQWHGKVRQQLKDDAGGYGKRQSIAIFGEPGSGKFELVMTGRHLTIRCDGDSTEHFAFGGPIFYGHAARGFNEKPDHPGNVFWPQAVKANKLYEMLDGKQRDEALLAFEPAESEVHFQKEGKYPGLAAAEMSADQREHLTGVLDTLLEPYRESDRKEVHRCLKQNGGLEACSLSFYETGDIGEDKVWDNWRLEGPSFVWYFRGAPHVHVWVNVASDPSAKISAEG</sequence>
<dbReference type="KEGG" id="svp:Pan189_28580"/>
<dbReference type="InterPro" id="IPR006311">
    <property type="entry name" value="TAT_signal"/>
</dbReference>
<keyword evidence="2" id="KW-1185">Reference proteome</keyword>